<dbReference type="EMBL" id="JBJKFK010000006">
    <property type="protein sequence ID" value="KAL3321202.1"/>
    <property type="molecule type" value="Genomic_DNA"/>
</dbReference>
<dbReference type="GO" id="GO:0003723">
    <property type="term" value="F:RNA binding"/>
    <property type="evidence" value="ECO:0007669"/>
    <property type="project" value="UniProtKB-UniRule"/>
</dbReference>
<dbReference type="InterPro" id="IPR006630">
    <property type="entry name" value="La_HTH"/>
</dbReference>
<dbReference type="Proteomes" id="UP001626550">
    <property type="component" value="Unassembled WGS sequence"/>
</dbReference>
<evidence type="ECO:0000256" key="2">
    <source>
        <dbReference type="PROSITE-ProRule" id="PRU00332"/>
    </source>
</evidence>
<protein>
    <submittedName>
        <fullName evidence="4">La- protein 7</fullName>
    </submittedName>
</protein>
<gene>
    <name evidence="4" type="primary">LARP7</name>
    <name evidence="4" type="ORF">Ciccas_000122</name>
</gene>
<name>A0ABD2QPZ1_9PLAT</name>
<dbReference type="PROSITE" id="PS50961">
    <property type="entry name" value="HTH_LA"/>
    <property type="match status" value="1"/>
</dbReference>
<evidence type="ECO:0000256" key="1">
    <source>
        <dbReference type="ARBA" id="ARBA00022884"/>
    </source>
</evidence>
<organism evidence="4 5">
    <name type="scientific">Cichlidogyrus casuarinus</name>
    <dbReference type="NCBI Taxonomy" id="1844966"/>
    <lineage>
        <taxon>Eukaryota</taxon>
        <taxon>Metazoa</taxon>
        <taxon>Spiralia</taxon>
        <taxon>Lophotrochozoa</taxon>
        <taxon>Platyhelminthes</taxon>
        <taxon>Monogenea</taxon>
        <taxon>Monopisthocotylea</taxon>
        <taxon>Dactylogyridea</taxon>
        <taxon>Ancyrocephalidae</taxon>
        <taxon>Cichlidogyrus</taxon>
    </lineage>
</organism>
<proteinExistence type="predicted"/>
<evidence type="ECO:0000313" key="4">
    <source>
        <dbReference type="EMBL" id="KAL3321202.1"/>
    </source>
</evidence>
<evidence type="ECO:0000313" key="5">
    <source>
        <dbReference type="Proteomes" id="UP001626550"/>
    </source>
</evidence>
<comment type="caution">
    <text evidence="4">The sequence shown here is derived from an EMBL/GenBank/DDBJ whole genome shotgun (WGS) entry which is preliminary data.</text>
</comment>
<evidence type="ECO:0000259" key="3">
    <source>
        <dbReference type="PROSITE" id="PS50961"/>
    </source>
</evidence>
<keyword evidence="1 2" id="KW-0694">RNA-binding</keyword>
<dbReference type="AlphaFoldDB" id="A0ABD2QPZ1"/>
<reference evidence="4 5" key="1">
    <citation type="submission" date="2024-11" db="EMBL/GenBank/DDBJ databases">
        <title>Adaptive evolution of stress response genes in parasites aligns with host niche diversity.</title>
        <authorList>
            <person name="Hahn C."/>
            <person name="Resl P."/>
        </authorList>
    </citation>
    <scope>NUCLEOTIDE SEQUENCE [LARGE SCALE GENOMIC DNA]</scope>
    <source>
        <strain evidence="4">EGGRZ-B1_66</strain>
        <tissue evidence="4">Body</tissue>
    </source>
</reference>
<feature type="domain" description="HTH La-type RNA-binding" evidence="3">
    <location>
        <begin position="6"/>
        <end position="97"/>
    </location>
</feature>
<sequence length="415" mass="48127">MNTMAENALQKDSIDLEKQILYYFRHMQENNDSFFAQEAKNRGIGGILVKHLLNCNRLKETSIDEKKLLHFIESSEFFSLSSDISCSKKFKTLKTSKEDRTIIVAGIPYYPIYDQSKETVTSEFSTYKNQVIDWLTTEFSTFGCVLQFSKRSAVSVCIENIYTKKMVEEDFGQLEINKDTNEDFVIPVSAFTAKQAVTVALPLKTQYERRYIWSYAVITNGVDPMEQDEKLLEAKIMMNYGALDFKKLHIFPYSAWNTWKPKFYEWQSSWLTRFARKTRKLTHQRMKSEYHQVPPVKLEIPQRISKRTVFMGLEHGEELDEIISGPLDEPTDASRPKDFQPGSIAQFRIQFMGAPDGKQFGKLFKAMLPVQGLIHVDFEVDNELHTDLSLDASETFYFARFSTEQQCKTAVSNCR</sequence>
<keyword evidence="5" id="KW-1185">Reference proteome</keyword>
<accession>A0ABD2QPZ1</accession>